<dbReference type="EMBL" id="BSYR01000030">
    <property type="protein sequence ID" value="GMI96843.1"/>
    <property type="molecule type" value="Genomic_DNA"/>
</dbReference>
<feature type="region of interest" description="Disordered" evidence="1">
    <location>
        <begin position="29"/>
        <end position="63"/>
    </location>
</feature>
<evidence type="ECO:0000313" key="4">
    <source>
        <dbReference type="Proteomes" id="UP001165190"/>
    </source>
</evidence>
<evidence type="ECO:0000259" key="2">
    <source>
        <dbReference type="Pfam" id="PF03732"/>
    </source>
</evidence>
<evidence type="ECO:0000256" key="1">
    <source>
        <dbReference type="SAM" id="MobiDB-lite"/>
    </source>
</evidence>
<feature type="domain" description="Retrotransposon gag" evidence="2">
    <location>
        <begin position="139"/>
        <end position="231"/>
    </location>
</feature>
<evidence type="ECO:0000313" key="3">
    <source>
        <dbReference type="EMBL" id="GMI96843.1"/>
    </source>
</evidence>
<name>A0A9W7MCU6_HIBTR</name>
<dbReference type="OrthoDB" id="997438at2759"/>
<organism evidence="3 4">
    <name type="scientific">Hibiscus trionum</name>
    <name type="common">Flower of an hour</name>
    <dbReference type="NCBI Taxonomy" id="183268"/>
    <lineage>
        <taxon>Eukaryota</taxon>
        <taxon>Viridiplantae</taxon>
        <taxon>Streptophyta</taxon>
        <taxon>Embryophyta</taxon>
        <taxon>Tracheophyta</taxon>
        <taxon>Spermatophyta</taxon>
        <taxon>Magnoliopsida</taxon>
        <taxon>eudicotyledons</taxon>
        <taxon>Gunneridae</taxon>
        <taxon>Pentapetalae</taxon>
        <taxon>rosids</taxon>
        <taxon>malvids</taxon>
        <taxon>Malvales</taxon>
        <taxon>Malvaceae</taxon>
        <taxon>Malvoideae</taxon>
        <taxon>Hibiscus</taxon>
    </lineage>
</organism>
<sequence length="396" mass="44975">MTRNNPGEQIELIPEIEALARKLNAQTLREKKNKRRQQRFERDLEITSEAESSYEPNPMGDENQTIRQLNAAPDGQQPMCITFPNGETPFVLKTGLIHLLPTFHGLPTENPHKNLKEFHMVCLSTKPQGVSDDQIKLRAFPFSLSDIAKDWLFDLPPNSVTTWTDMAKLFLDRFFPAAKASEIRRSILSIQQKEVESLYEYWERFKKLCANCPQHELSEQTLLQYFYEGLTPMDMKVIDAASGGALVNMTPTAAKTLISTMAANSQRFNQSSEPSRRVREVSIVSLENKIDKLAEIVQSLVADKKRTTRLCGICTSPEHPTDCCPMIQEDDVAQANAIGNAYNQGWRNQSNFGYQPIAPQQYQPQKPSLESIVEKLALAQEKFQLRTEAHFEAIDK</sequence>
<keyword evidence="4" id="KW-1185">Reference proteome</keyword>
<reference evidence="3" key="1">
    <citation type="submission" date="2023-05" db="EMBL/GenBank/DDBJ databases">
        <title>Genome and transcriptome analyses reveal genes involved in the formation of fine ridges on petal epidermal cells in Hibiscus trionum.</title>
        <authorList>
            <person name="Koshimizu S."/>
            <person name="Masuda S."/>
            <person name="Ishii T."/>
            <person name="Shirasu K."/>
            <person name="Hoshino A."/>
            <person name="Arita M."/>
        </authorList>
    </citation>
    <scope>NUCLEOTIDE SEQUENCE</scope>
    <source>
        <strain evidence="3">Hamamatsu line</strain>
    </source>
</reference>
<accession>A0A9W7MCU6</accession>
<dbReference type="PANTHER" id="PTHR33223">
    <property type="entry name" value="CCHC-TYPE DOMAIN-CONTAINING PROTEIN"/>
    <property type="match status" value="1"/>
</dbReference>
<dbReference type="InterPro" id="IPR005162">
    <property type="entry name" value="Retrotrans_gag_dom"/>
</dbReference>
<protein>
    <recommendedName>
        <fullName evidence="2">Retrotransposon gag domain-containing protein</fullName>
    </recommendedName>
</protein>
<dbReference type="Pfam" id="PF03732">
    <property type="entry name" value="Retrotrans_gag"/>
    <property type="match status" value="1"/>
</dbReference>
<dbReference type="AlphaFoldDB" id="A0A9W7MCU6"/>
<dbReference type="Proteomes" id="UP001165190">
    <property type="component" value="Unassembled WGS sequence"/>
</dbReference>
<comment type="caution">
    <text evidence="3">The sequence shown here is derived from an EMBL/GenBank/DDBJ whole genome shotgun (WGS) entry which is preliminary data.</text>
</comment>
<dbReference type="PANTHER" id="PTHR33223:SF11">
    <property type="entry name" value="ELEMENT PROTEIN, PUTATIVE-RELATED"/>
    <property type="match status" value="1"/>
</dbReference>
<proteinExistence type="predicted"/>
<gene>
    <name evidence="3" type="ORF">HRI_003353600</name>
</gene>